<dbReference type="CDD" id="cd00342">
    <property type="entry name" value="gram_neg_porins"/>
    <property type="match status" value="1"/>
</dbReference>
<comment type="subcellular location">
    <subcellularLocation>
        <location evidence="1">Cell outer membrane</location>
        <topology evidence="1">Multi-pass membrane protein</topology>
    </subcellularLocation>
</comment>
<keyword evidence="3" id="KW-0813">Transport</keyword>
<dbReference type="PANTHER" id="PTHR34501">
    <property type="entry name" value="PROTEIN YDDL-RELATED"/>
    <property type="match status" value="1"/>
</dbReference>
<dbReference type="GO" id="GO:0015288">
    <property type="term" value="F:porin activity"/>
    <property type="evidence" value="ECO:0007669"/>
    <property type="project" value="UniProtKB-KW"/>
</dbReference>
<evidence type="ECO:0000256" key="1">
    <source>
        <dbReference type="ARBA" id="ARBA00004571"/>
    </source>
</evidence>
<evidence type="ECO:0000256" key="9">
    <source>
        <dbReference type="ARBA" id="ARBA00023136"/>
    </source>
</evidence>
<feature type="signal peptide" evidence="11">
    <location>
        <begin position="1"/>
        <end position="18"/>
    </location>
</feature>
<evidence type="ECO:0000256" key="2">
    <source>
        <dbReference type="ARBA" id="ARBA00011233"/>
    </source>
</evidence>
<evidence type="ECO:0000259" key="12">
    <source>
        <dbReference type="Pfam" id="PF13609"/>
    </source>
</evidence>
<reference evidence="13 14" key="1">
    <citation type="submission" date="2019-02" db="EMBL/GenBank/DDBJ databases">
        <title>Draft Genome Sequences of Six Type Strains of the Genus Massilia.</title>
        <authorList>
            <person name="Miess H."/>
            <person name="Frediansyhah A."/>
            <person name="Gross H."/>
        </authorList>
    </citation>
    <scope>NUCLEOTIDE SEQUENCE [LARGE SCALE GENOMIC DNA]</scope>
    <source>
        <strain evidence="13 14">DSM 17473</strain>
    </source>
</reference>
<dbReference type="Gene3D" id="2.40.160.10">
    <property type="entry name" value="Porin"/>
    <property type="match status" value="1"/>
</dbReference>
<evidence type="ECO:0000256" key="6">
    <source>
        <dbReference type="ARBA" id="ARBA00022729"/>
    </source>
</evidence>
<gene>
    <name evidence="13" type="ORF">EWM63_00255</name>
</gene>
<dbReference type="GO" id="GO:0046930">
    <property type="term" value="C:pore complex"/>
    <property type="evidence" value="ECO:0007669"/>
    <property type="project" value="UniProtKB-KW"/>
</dbReference>
<keyword evidence="7" id="KW-0406">Ion transport</keyword>
<organism evidence="13 14">
    <name type="scientific">Pseudoduganella lutea</name>
    <dbReference type="NCBI Taxonomy" id="321985"/>
    <lineage>
        <taxon>Bacteria</taxon>
        <taxon>Pseudomonadati</taxon>
        <taxon>Pseudomonadota</taxon>
        <taxon>Betaproteobacteria</taxon>
        <taxon>Burkholderiales</taxon>
        <taxon>Oxalobacteraceae</taxon>
        <taxon>Telluria group</taxon>
        <taxon>Pseudoduganella</taxon>
    </lineage>
</organism>
<dbReference type="SUPFAM" id="SSF56935">
    <property type="entry name" value="Porins"/>
    <property type="match status" value="1"/>
</dbReference>
<dbReference type="PRINTS" id="PR00184">
    <property type="entry name" value="NEISSPPORIN"/>
</dbReference>
<evidence type="ECO:0000313" key="13">
    <source>
        <dbReference type="EMBL" id="QBE66971.1"/>
    </source>
</evidence>
<dbReference type="OrthoDB" id="8576858at2"/>
<dbReference type="InterPro" id="IPR023614">
    <property type="entry name" value="Porin_dom_sf"/>
</dbReference>
<keyword evidence="6 11" id="KW-0732">Signal</keyword>
<dbReference type="EMBL" id="CP035913">
    <property type="protein sequence ID" value="QBE66971.1"/>
    <property type="molecule type" value="Genomic_DNA"/>
</dbReference>
<dbReference type="InterPro" id="IPR033900">
    <property type="entry name" value="Gram_neg_porin_domain"/>
</dbReference>
<dbReference type="Pfam" id="PF13609">
    <property type="entry name" value="Porin_4"/>
    <property type="match status" value="1"/>
</dbReference>
<proteinExistence type="predicted"/>
<dbReference type="GO" id="GO:0006811">
    <property type="term" value="P:monoatomic ion transport"/>
    <property type="evidence" value="ECO:0007669"/>
    <property type="project" value="UniProtKB-KW"/>
</dbReference>
<evidence type="ECO:0000256" key="3">
    <source>
        <dbReference type="ARBA" id="ARBA00022448"/>
    </source>
</evidence>
<evidence type="ECO:0000313" key="14">
    <source>
        <dbReference type="Proteomes" id="UP000290637"/>
    </source>
</evidence>
<evidence type="ECO:0000256" key="10">
    <source>
        <dbReference type="ARBA" id="ARBA00023237"/>
    </source>
</evidence>
<keyword evidence="10" id="KW-0998">Cell outer membrane</keyword>
<name>A0A4P6L5M2_9BURK</name>
<accession>A0A4P6L5M2</accession>
<keyword evidence="9" id="KW-0472">Membrane</keyword>
<keyword evidence="8" id="KW-0626">Porin</keyword>
<evidence type="ECO:0000256" key="11">
    <source>
        <dbReference type="SAM" id="SignalP"/>
    </source>
</evidence>
<evidence type="ECO:0000256" key="5">
    <source>
        <dbReference type="ARBA" id="ARBA00022692"/>
    </source>
</evidence>
<sequence>MKAKILAAWMAVACPALAGAQATGVTLYGNFDEYIGHVRNDRGAHVTGLNDGAILRSRLGVRGSEDLGDGVQLKYVLEMGLNADAGSAADTSRLFDRQAWLGLATKAGEFRAGRQNTEIFMIGGAIDYTDRTTFGSVVNSFGIPSRYDNDLSYRSPRIGGFEATVHYALPENGGATRGNHPIWQLALDYTRAPFRFGYAGLQASPDDATATVHEKIRYHNVYANYRYGRGTLYATFVRSNNSTANASGNNAGTILSNVSIPNNYFAGTDPNATRYYHIWQLSADYRVDERLRVGALYGEIHDQSGGGAGARGASAGGYYDLSRRTSLYAFAAWLKNDAAAGFRFSSSAGPSANLAGDDINGRRLTGVQLGILHKF</sequence>
<feature type="domain" description="Porin" evidence="12">
    <location>
        <begin position="7"/>
        <end position="338"/>
    </location>
</feature>
<dbReference type="InterPro" id="IPR050298">
    <property type="entry name" value="Gram-neg_bact_OMP"/>
</dbReference>
<dbReference type="GO" id="GO:0009279">
    <property type="term" value="C:cell outer membrane"/>
    <property type="evidence" value="ECO:0007669"/>
    <property type="project" value="UniProtKB-SubCell"/>
</dbReference>
<evidence type="ECO:0000256" key="7">
    <source>
        <dbReference type="ARBA" id="ARBA00023065"/>
    </source>
</evidence>
<keyword evidence="14" id="KW-1185">Reference proteome</keyword>
<evidence type="ECO:0000256" key="4">
    <source>
        <dbReference type="ARBA" id="ARBA00022452"/>
    </source>
</evidence>
<keyword evidence="5" id="KW-0812">Transmembrane</keyword>
<dbReference type="AlphaFoldDB" id="A0A4P6L5M2"/>
<dbReference type="InterPro" id="IPR002299">
    <property type="entry name" value="Porin_Neis"/>
</dbReference>
<feature type="chain" id="PRO_5020363373" evidence="11">
    <location>
        <begin position="19"/>
        <end position="375"/>
    </location>
</feature>
<dbReference type="Proteomes" id="UP000290637">
    <property type="component" value="Chromosome"/>
</dbReference>
<evidence type="ECO:0000256" key="8">
    <source>
        <dbReference type="ARBA" id="ARBA00023114"/>
    </source>
</evidence>
<comment type="subunit">
    <text evidence="2">Homotrimer.</text>
</comment>
<protein>
    <submittedName>
        <fullName evidence="13">Porin</fullName>
    </submittedName>
</protein>
<dbReference type="PANTHER" id="PTHR34501:SF9">
    <property type="entry name" value="MAJOR OUTER MEMBRANE PROTEIN P.IA"/>
    <property type="match status" value="1"/>
</dbReference>
<keyword evidence="4" id="KW-1134">Transmembrane beta strand</keyword>
<dbReference type="KEGG" id="plue:EWM63_00255"/>